<protein>
    <submittedName>
        <fullName evidence="1">Uncharacterized protein</fullName>
    </submittedName>
</protein>
<name>A0A2P2NFH8_RHIMU</name>
<proteinExistence type="predicted"/>
<organism evidence="1">
    <name type="scientific">Rhizophora mucronata</name>
    <name type="common">Asiatic mangrove</name>
    <dbReference type="NCBI Taxonomy" id="61149"/>
    <lineage>
        <taxon>Eukaryota</taxon>
        <taxon>Viridiplantae</taxon>
        <taxon>Streptophyta</taxon>
        <taxon>Embryophyta</taxon>
        <taxon>Tracheophyta</taxon>
        <taxon>Spermatophyta</taxon>
        <taxon>Magnoliopsida</taxon>
        <taxon>eudicotyledons</taxon>
        <taxon>Gunneridae</taxon>
        <taxon>Pentapetalae</taxon>
        <taxon>rosids</taxon>
        <taxon>fabids</taxon>
        <taxon>Malpighiales</taxon>
        <taxon>Rhizophoraceae</taxon>
        <taxon>Rhizophora</taxon>
    </lineage>
</organism>
<dbReference type="AlphaFoldDB" id="A0A2P2NFH8"/>
<sequence length="24" mass="2888">MTRPLFETMVERINNCTKNLTRGY</sequence>
<dbReference type="EMBL" id="GGEC01060676">
    <property type="protein sequence ID" value="MBX41160.1"/>
    <property type="molecule type" value="Transcribed_RNA"/>
</dbReference>
<reference evidence="1" key="1">
    <citation type="submission" date="2018-02" db="EMBL/GenBank/DDBJ databases">
        <title>Rhizophora mucronata_Transcriptome.</title>
        <authorList>
            <person name="Meera S.P."/>
            <person name="Sreeshan A."/>
            <person name="Augustine A."/>
        </authorList>
    </citation>
    <scope>NUCLEOTIDE SEQUENCE</scope>
    <source>
        <tissue evidence="1">Leaf</tissue>
    </source>
</reference>
<accession>A0A2P2NFH8</accession>
<evidence type="ECO:0000313" key="1">
    <source>
        <dbReference type="EMBL" id="MBX41160.1"/>
    </source>
</evidence>